<reference evidence="2" key="1">
    <citation type="submission" date="2023-06" db="EMBL/GenBank/DDBJ databases">
        <authorList>
            <consortium name="Lawrence Berkeley National Laboratory"/>
            <person name="Ahrendt S."/>
            <person name="Sahu N."/>
            <person name="Indic B."/>
            <person name="Wong-Bajracharya J."/>
            <person name="Merenyi Z."/>
            <person name="Ke H.-M."/>
            <person name="Monk M."/>
            <person name="Kocsube S."/>
            <person name="Drula E."/>
            <person name="Lipzen A."/>
            <person name="Balint B."/>
            <person name="Henrissat B."/>
            <person name="Andreopoulos B."/>
            <person name="Martin F.M."/>
            <person name="Harder C.B."/>
            <person name="Rigling D."/>
            <person name="Ford K.L."/>
            <person name="Foster G.D."/>
            <person name="Pangilinan J."/>
            <person name="Papanicolaou A."/>
            <person name="Barry K."/>
            <person name="LaButti K."/>
            <person name="Viragh M."/>
            <person name="Koriabine M."/>
            <person name="Yan M."/>
            <person name="Riley R."/>
            <person name="Champramary S."/>
            <person name="Plett K.L."/>
            <person name="Tsai I.J."/>
            <person name="Slot J."/>
            <person name="Sipos G."/>
            <person name="Plett J."/>
            <person name="Nagy L.G."/>
            <person name="Grigoriev I.V."/>
        </authorList>
    </citation>
    <scope>NUCLEOTIDE SEQUENCE</scope>
    <source>
        <strain evidence="2">HWK02</strain>
    </source>
</reference>
<protein>
    <submittedName>
        <fullName evidence="2">Uncharacterized protein</fullName>
    </submittedName>
</protein>
<evidence type="ECO:0000313" key="2">
    <source>
        <dbReference type="EMBL" id="KAK0496352.1"/>
    </source>
</evidence>
<feature type="transmembrane region" description="Helical" evidence="1">
    <location>
        <begin position="82"/>
        <end position="104"/>
    </location>
</feature>
<keyword evidence="3" id="KW-1185">Reference proteome</keyword>
<gene>
    <name evidence="2" type="ORF">EDD18DRAFT_203325</name>
</gene>
<keyword evidence="1" id="KW-0812">Transmembrane</keyword>
<dbReference type="EMBL" id="JAUEPU010000015">
    <property type="protein sequence ID" value="KAK0496352.1"/>
    <property type="molecule type" value="Genomic_DNA"/>
</dbReference>
<proteinExistence type="predicted"/>
<keyword evidence="1" id="KW-1133">Transmembrane helix</keyword>
<accession>A0AA39Q4Z9</accession>
<dbReference type="Proteomes" id="UP001175228">
    <property type="component" value="Unassembled WGS sequence"/>
</dbReference>
<organism evidence="2 3">
    <name type="scientific">Armillaria luteobubalina</name>
    <dbReference type="NCBI Taxonomy" id="153913"/>
    <lineage>
        <taxon>Eukaryota</taxon>
        <taxon>Fungi</taxon>
        <taxon>Dikarya</taxon>
        <taxon>Basidiomycota</taxon>
        <taxon>Agaricomycotina</taxon>
        <taxon>Agaricomycetes</taxon>
        <taxon>Agaricomycetidae</taxon>
        <taxon>Agaricales</taxon>
        <taxon>Marasmiineae</taxon>
        <taxon>Physalacriaceae</taxon>
        <taxon>Armillaria</taxon>
    </lineage>
</organism>
<evidence type="ECO:0000256" key="1">
    <source>
        <dbReference type="SAM" id="Phobius"/>
    </source>
</evidence>
<name>A0AA39Q4Z9_9AGAR</name>
<evidence type="ECO:0000313" key="3">
    <source>
        <dbReference type="Proteomes" id="UP001175228"/>
    </source>
</evidence>
<comment type="caution">
    <text evidence="2">The sequence shown here is derived from an EMBL/GenBank/DDBJ whole genome shotgun (WGS) entry which is preliminary data.</text>
</comment>
<dbReference type="AlphaFoldDB" id="A0AA39Q4Z9"/>
<sequence>MPIGLFELTRYLETCQDITASEGGAPSYPFITRGLLYAVLVTHYVLVLAASPMPAQTDIPSALSDDDKAFIFQFLDAWLNTAILYALLHGIYTGILAVSLWTICELRAPLLGHLR</sequence>
<feature type="transmembrane region" description="Helical" evidence="1">
    <location>
        <begin position="35"/>
        <end position="55"/>
    </location>
</feature>
<keyword evidence="1" id="KW-0472">Membrane</keyword>